<keyword evidence="3" id="KW-0282">Flagellum</keyword>
<feature type="domain" description="Flagellar hook-length control protein-like C-terminal" evidence="2">
    <location>
        <begin position="324"/>
        <end position="399"/>
    </location>
</feature>
<proteinExistence type="predicted"/>
<dbReference type="Gene3D" id="3.30.750.140">
    <property type="match status" value="1"/>
</dbReference>
<evidence type="ECO:0000313" key="3">
    <source>
        <dbReference type="EMBL" id="WVX83165.1"/>
    </source>
</evidence>
<dbReference type="InterPro" id="IPR021136">
    <property type="entry name" value="Flagellar_hook_control-like_C"/>
</dbReference>
<dbReference type="Proteomes" id="UP001357223">
    <property type="component" value="Chromosome"/>
</dbReference>
<sequence length="441" mass="49095">MMEIQFGPALISGTDISQNESVKVGQTLGFAKLLSGLLQPISGNEVEVTVNQDLSALSSEELLKVIELLQAADVTEIESGSALLEQLLSGDSADLSKLILEQLQLNEEDIRSAITTFLQGIRASNHDVPEELSEKELSKLLKELPDMDVNEALMSLLQILPSVPSNQLSISAEQNGVQLAKTLKLLELFLYYEQPNVDNTQLNKLLQNTAEKLKTFLNGNDATGKNEILNKVFNPFVKEVNQSILAKGQMINEFTGLEQADSQSMKDINQNHSFTPNGSIHSFSFLTKQEQLVLLQEQSGQFVSKDELIKQFETILAKSQFVTSGGSQKLFIKLYPEHLGALRIELTQQDSLLTAKILTTTATAKDVLESQIQGLRQAFLAQNLQVDRIEIAQQFQQEQFMSRDPQKDQKQQQPREQNEQEDGGNQTNTVSFEEFLLNVEA</sequence>
<keyword evidence="4" id="KW-1185">Reference proteome</keyword>
<evidence type="ECO:0000259" key="2">
    <source>
        <dbReference type="Pfam" id="PF02120"/>
    </source>
</evidence>
<reference evidence="3 4" key="1">
    <citation type="submission" date="2023-10" db="EMBL/GenBank/DDBJ databases">
        <title>Niallia locisalis sp.nov. isolated from a salt pond sample.</title>
        <authorList>
            <person name="Li X.-J."/>
            <person name="Dong L."/>
        </authorList>
    </citation>
    <scope>NUCLEOTIDE SEQUENCE [LARGE SCALE GENOMIC DNA]</scope>
    <source>
        <strain evidence="3 4">DSM 29761</strain>
    </source>
</reference>
<protein>
    <submittedName>
        <fullName evidence="3">Flagellar hook-length control protein FliK</fullName>
    </submittedName>
</protein>
<gene>
    <name evidence="3" type="ORF">R4Z09_09345</name>
</gene>
<keyword evidence="3" id="KW-0966">Cell projection</keyword>
<organism evidence="3 4">
    <name type="scientific">Niallia oryzisoli</name>
    <dbReference type="NCBI Taxonomy" id="1737571"/>
    <lineage>
        <taxon>Bacteria</taxon>
        <taxon>Bacillati</taxon>
        <taxon>Bacillota</taxon>
        <taxon>Bacilli</taxon>
        <taxon>Bacillales</taxon>
        <taxon>Bacillaceae</taxon>
        <taxon>Niallia</taxon>
    </lineage>
</organism>
<evidence type="ECO:0000256" key="1">
    <source>
        <dbReference type="SAM" id="MobiDB-lite"/>
    </source>
</evidence>
<evidence type="ECO:0000313" key="4">
    <source>
        <dbReference type="Proteomes" id="UP001357223"/>
    </source>
</evidence>
<dbReference type="EMBL" id="CP137640">
    <property type="protein sequence ID" value="WVX83165.1"/>
    <property type="molecule type" value="Genomic_DNA"/>
</dbReference>
<dbReference type="CDD" id="cd17470">
    <property type="entry name" value="T3SS_Flik_C"/>
    <property type="match status" value="1"/>
</dbReference>
<dbReference type="Pfam" id="PF02120">
    <property type="entry name" value="Flg_hook"/>
    <property type="match status" value="1"/>
</dbReference>
<keyword evidence="3" id="KW-0969">Cilium</keyword>
<feature type="region of interest" description="Disordered" evidence="1">
    <location>
        <begin position="400"/>
        <end position="441"/>
    </location>
</feature>
<dbReference type="RefSeq" id="WP_338452052.1">
    <property type="nucleotide sequence ID" value="NZ_CP137640.1"/>
</dbReference>
<accession>A0ABZ2CML0</accession>
<dbReference type="InterPro" id="IPR038610">
    <property type="entry name" value="FliK-like_C_sf"/>
</dbReference>
<name>A0ABZ2CML0_9BACI</name>